<comment type="caution">
    <text evidence="3">The sequence shown here is derived from an EMBL/GenBank/DDBJ whole genome shotgun (WGS) entry which is preliminary data.</text>
</comment>
<dbReference type="OrthoDB" id="4763068at2759"/>
<feature type="signal peptide" evidence="2">
    <location>
        <begin position="1"/>
        <end position="24"/>
    </location>
</feature>
<evidence type="ECO:0000313" key="3">
    <source>
        <dbReference type="EMBL" id="KAF3768303.1"/>
    </source>
</evidence>
<dbReference type="EMBL" id="MU032345">
    <property type="protein sequence ID" value="KAF3768303.1"/>
    <property type="molecule type" value="Genomic_DNA"/>
</dbReference>
<sequence length="222" mass="24309">MRPAIGMPIMIISLVLTMLALIAGKSPGFMEDYHILLLNTSMLDQNLLTAQTSRELDPSPTSCESLGGTLGNLCASATAALESSVSSDLAELPSIEDDIADKLAKELGIKQWYSLHVMNICQGTFTPNVTTLRVGYNVSSCTQPLNTTLLNISTLLDHQLKMGPLHLNLNKLGFTQDFQDQLNKIPGLFQALTGLYILAIAFSVLSLLLCIWWLYRPIYCMS</sequence>
<dbReference type="GeneID" id="63833737"/>
<dbReference type="AlphaFoldDB" id="A0A9P5CRJ1"/>
<feature type="chain" id="PRO_5040151572" description="Protein tweety homolog" evidence="2">
    <location>
        <begin position="25"/>
        <end position="222"/>
    </location>
</feature>
<dbReference type="InterPro" id="IPR052413">
    <property type="entry name" value="SUR7_domain"/>
</dbReference>
<protein>
    <recommendedName>
        <fullName evidence="5">Protein tweety homolog</fullName>
    </recommendedName>
</protein>
<dbReference type="PANTHER" id="PTHR28019:SF7">
    <property type="entry name" value="SUR7 PROTEIN"/>
    <property type="match status" value="1"/>
</dbReference>
<evidence type="ECO:0008006" key="5">
    <source>
        <dbReference type="Google" id="ProtNLM"/>
    </source>
</evidence>
<evidence type="ECO:0000313" key="4">
    <source>
        <dbReference type="Proteomes" id="UP000803844"/>
    </source>
</evidence>
<feature type="transmembrane region" description="Helical" evidence="1">
    <location>
        <begin position="194"/>
        <end position="215"/>
    </location>
</feature>
<keyword evidence="4" id="KW-1185">Reference proteome</keyword>
<proteinExistence type="predicted"/>
<keyword evidence="1" id="KW-0812">Transmembrane</keyword>
<reference evidence="3" key="1">
    <citation type="journal article" date="2020" name="Phytopathology">
        <title>Genome sequence of the chestnut blight fungus Cryphonectria parasitica EP155: A fundamental resource for an archetypical invasive plant pathogen.</title>
        <authorList>
            <person name="Crouch J.A."/>
            <person name="Dawe A."/>
            <person name="Aerts A."/>
            <person name="Barry K."/>
            <person name="Churchill A.C.L."/>
            <person name="Grimwood J."/>
            <person name="Hillman B."/>
            <person name="Milgroom M.G."/>
            <person name="Pangilinan J."/>
            <person name="Smith M."/>
            <person name="Salamov A."/>
            <person name="Schmutz J."/>
            <person name="Yadav J."/>
            <person name="Grigoriev I.V."/>
            <person name="Nuss D."/>
        </authorList>
    </citation>
    <scope>NUCLEOTIDE SEQUENCE</scope>
    <source>
        <strain evidence="3">EP155</strain>
    </source>
</reference>
<keyword evidence="2" id="KW-0732">Signal</keyword>
<evidence type="ECO:0000256" key="1">
    <source>
        <dbReference type="SAM" id="Phobius"/>
    </source>
</evidence>
<evidence type="ECO:0000256" key="2">
    <source>
        <dbReference type="SAM" id="SignalP"/>
    </source>
</evidence>
<organism evidence="3 4">
    <name type="scientific">Cryphonectria parasitica (strain ATCC 38755 / EP155)</name>
    <dbReference type="NCBI Taxonomy" id="660469"/>
    <lineage>
        <taxon>Eukaryota</taxon>
        <taxon>Fungi</taxon>
        <taxon>Dikarya</taxon>
        <taxon>Ascomycota</taxon>
        <taxon>Pezizomycotina</taxon>
        <taxon>Sordariomycetes</taxon>
        <taxon>Sordariomycetidae</taxon>
        <taxon>Diaporthales</taxon>
        <taxon>Cryphonectriaceae</taxon>
        <taxon>Cryphonectria-Endothia species complex</taxon>
        <taxon>Cryphonectria</taxon>
    </lineage>
</organism>
<dbReference type="GO" id="GO:0005886">
    <property type="term" value="C:plasma membrane"/>
    <property type="evidence" value="ECO:0007669"/>
    <property type="project" value="InterPro"/>
</dbReference>
<gene>
    <name evidence="3" type="ORF">M406DRAFT_249383</name>
</gene>
<dbReference type="InterPro" id="IPR009571">
    <property type="entry name" value="SUR7/Rim9-like_fungi"/>
</dbReference>
<accession>A0A9P5CRJ1</accession>
<keyword evidence="1" id="KW-0472">Membrane</keyword>
<dbReference type="RefSeq" id="XP_040779264.1">
    <property type="nucleotide sequence ID" value="XM_040916608.1"/>
</dbReference>
<dbReference type="Proteomes" id="UP000803844">
    <property type="component" value="Unassembled WGS sequence"/>
</dbReference>
<keyword evidence="1" id="KW-1133">Transmembrane helix</keyword>
<dbReference type="PANTHER" id="PTHR28019">
    <property type="entry name" value="CELL MEMBRANE PROTEIN YLR413W-RELATED"/>
    <property type="match status" value="1"/>
</dbReference>
<dbReference type="GO" id="GO:0051285">
    <property type="term" value="C:cell cortex of cell tip"/>
    <property type="evidence" value="ECO:0007669"/>
    <property type="project" value="TreeGrafter"/>
</dbReference>
<dbReference type="Pfam" id="PF06687">
    <property type="entry name" value="SUR7"/>
    <property type="match status" value="1"/>
</dbReference>
<name>A0A9P5CRJ1_CRYP1</name>
<dbReference type="GO" id="GO:0031505">
    <property type="term" value="P:fungal-type cell wall organization"/>
    <property type="evidence" value="ECO:0007669"/>
    <property type="project" value="TreeGrafter"/>
</dbReference>